<dbReference type="AlphaFoldDB" id="A0A8J4DEW8"/>
<organism evidence="1 2">
    <name type="scientific">Planotetraspora thailandica</name>
    <dbReference type="NCBI Taxonomy" id="487172"/>
    <lineage>
        <taxon>Bacteria</taxon>
        <taxon>Bacillati</taxon>
        <taxon>Actinomycetota</taxon>
        <taxon>Actinomycetes</taxon>
        <taxon>Streptosporangiales</taxon>
        <taxon>Streptosporangiaceae</taxon>
        <taxon>Planotetraspora</taxon>
    </lineage>
</organism>
<protein>
    <submittedName>
        <fullName evidence="1">Uncharacterized protein</fullName>
    </submittedName>
</protein>
<evidence type="ECO:0000313" key="1">
    <source>
        <dbReference type="EMBL" id="GII59146.1"/>
    </source>
</evidence>
<reference evidence="1" key="1">
    <citation type="submission" date="2021-01" db="EMBL/GenBank/DDBJ databases">
        <title>Whole genome shotgun sequence of Planotetraspora thailandica NBRC 104271.</title>
        <authorList>
            <person name="Komaki H."/>
            <person name="Tamura T."/>
        </authorList>
    </citation>
    <scope>NUCLEOTIDE SEQUENCE</scope>
    <source>
        <strain evidence="1">NBRC 104271</strain>
    </source>
</reference>
<proteinExistence type="predicted"/>
<name>A0A8J4DEW8_9ACTN</name>
<evidence type="ECO:0000313" key="2">
    <source>
        <dbReference type="Proteomes" id="UP000605992"/>
    </source>
</evidence>
<dbReference type="EMBL" id="BOOR01000078">
    <property type="protein sequence ID" value="GII59146.1"/>
    <property type="molecule type" value="Genomic_DNA"/>
</dbReference>
<gene>
    <name evidence="1" type="ORF">Pth03_75350</name>
</gene>
<keyword evidence="2" id="KW-1185">Reference proteome</keyword>
<dbReference type="Proteomes" id="UP000605992">
    <property type="component" value="Unassembled WGS sequence"/>
</dbReference>
<accession>A0A8J4DEW8</accession>
<comment type="caution">
    <text evidence="1">The sequence shown here is derived from an EMBL/GenBank/DDBJ whole genome shotgun (WGS) entry which is preliminary data.</text>
</comment>
<sequence length="94" mass="9332">MDRCTRTAGPPMLTRTTIRTVWPPTAVRIALLAVDHEPTMCCGSVSGTAGGDATGGDGFGVAGLFGPPACAGAGAAATVTTIDDARARVATVSR</sequence>